<dbReference type="PATRIC" id="fig|1121939.11.peg.2331"/>
<feature type="transmembrane region" description="Helical" evidence="9">
    <location>
        <begin position="45"/>
        <end position="63"/>
    </location>
</feature>
<evidence type="ECO:0000256" key="6">
    <source>
        <dbReference type="ARBA" id="ARBA00022989"/>
    </source>
</evidence>
<organism evidence="11 12">
    <name type="scientific">Litchfieldella anticariensis (strain DSM 16096 / CECT 5854 / CIP 108499 / LMG 22089 / FP35)</name>
    <name type="common">Halomonas anticariensis</name>
    <dbReference type="NCBI Taxonomy" id="1121939"/>
    <lineage>
        <taxon>Bacteria</taxon>
        <taxon>Pseudomonadati</taxon>
        <taxon>Pseudomonadota</taxon>
        <taxon>Gammaproteobacteria</taxon>
        <taxon>Oceanospirillales</taxon>
        <taxon>Halomonadaceae</taxon>
        <taxon>Litchfieldella</taxon>
    </lineage>
</organism>
<dbReference type="InterPro" id="IPR007387">
    <property type="entry name" value="TRAP_DctQ"/>
</dbReference>
<evidence type="ECO:0000256" key="1">
    <source>
        <dbReference type="ARBA" id="ARBA00004429"/>
    </source>
</evidence>
<feature type="domain" description="Tripartite ATP-independent periplasmic transporters DctQ component" evidence="10">
    <location>
        <begin position="21"/>
        <end position="150"/>
    </location>
</feature>
<evidence type="ECO:0000313" key="11">
    <source>
        <dbReference type="EMBL" id="EPC02169.1"/>
    </source>
</evidence>
<feature type="transmembrane region" description="Helical" evidence="9">
    <location>
        <begin position="121"/>
        <end position="143"/>
    </location>
</feature>
<dbReference type="EMBL" id="ASTJ01000026">
    <property type="protein sequence ID" value="EPC02169.1"/>
    <property type="molecule type" value="Genomic_DNA"/>
</dbReference>
<evidence type="ECO:0000256" key="8">
    <source>
        <dbReference type="ARBA" id="ARBA00038436"/>
    </source>
</evidence>
<comment type="similarity">
    <text evidence="8 9">Belongs to the TRAP transporter small permease family.</text>
</comment>
<comment type="subcellular location">
    <subcellularLocation>
        <location evidence="1 9">Cell inner membrane</location>
        <topology evidence="1 9">Multi-pass membrane protein</topology>
    </subcellularLocation>
</comment>
<dbReference type="Proteomes" id="UP000014463">
    <property type="component" value="Unassembled WGS sequence"/>
</dbReference>
<keyword evidence="12" id="KW-1185">Reference proteome</keyword>
<keyword evidence="2 9" id="KW-0813">Transport</keyword>
<dbReference type="PANTHER" id="PTHR35011:SF2">
    <property type="entry name" value="2,3-DIKETO-L-GULONATE TRAP TRANSPORTER SMALL PERMEASE PROTEIN YIAM"/>
    <property type="match status" value="1"/>
</dbReference>
<evidence type="ECO:0000256" key="2">
    <source>
        <dbReference type="ARBA" id="ARBA00022448"/>
    </source>
</evidence>
<keyword evidence="3" id="KW-1003">Cell membrane</keyword>
<evidence type="ECO:0000256" key="5">
    <source>
        <dbReference type="ARBA" id="ARBA00022692"/>
    </source>
</evidence>
<evidence type="ECO:0000256" key="3">
    <source>
        <dbReference type="ARBA" id="ARBA00022475"/>
    </source>
</evidence>
<evidence type="ECO:0000256" key="9">
    <source>
        <dbReference type="RuleBase" id="RU369079"/>
    </source>
</evidence>
<comment type="function">
    <text evidence="9">Part of the tripartite ATP-independent periplasmic (TRAP) transport system.</text>
</comment>
<keyword evidence="4 9" id="KW-0997">Cell inner membrane</keyword>
<comment type="subunit">
    <text evidence="9">The complex comprises the extracytoplasmic solute receptor protein and the two transmembrane proteins.</text>
</comment>
<dbReference type="GO" id="GO:0022857">
    <property type="term" value="F:transmembrane transporter activity"/>
    <property type="evidence" value="ECO:0007669"/>
    <property type="project" value="UniProtKB-UniRule"/>
</dbReference>
<dbReference type="OrthoDB" id="6161610at2"/>
<feature type="transmembrane region" description="Helical" evidence="9">
    <location>
        <begin position="84"/>
        <end position="109"/>
    </location>
</feature>
<evidence type="ECO:0000256" key="4">
    <source>
        <dbReference type="ARBA" id="ARBA00022519"/>
    </source>
</evidence>
<evidence type="ECO:0000256" key="7">
    <source>
        <dbReference type="ARBA" id="ARBA00023136"/>
    </source>
</evidence>
<evidence type="ECO:0000313" key="12">
    <source>
        <dbReference type="Proteomes" id="UP000014463"/>
    </source>
</evidence>
<dbReference type="GO" id="GO:0015740">
    <property type="term" value="P:C4-dicarboxylate transport"/>
    <property type="evidence" value="ECO:0007669"/>
    <property type="project" value="TreeGrafter"/>
</dbReference>
<evidence type="ECO:0000259" key="10">
    <source>
        <dbReference type="Pfam" id="PF04290"/>
    </source>
</evidence>
<dbReference type="STRING" id="1121939.L861_15785"/>
<dbReference type="GO" id="GO:0005886">
    <property type="term" value="C:plasma membrane"/>
    <property type="evidence" value="ECO:0007669"/>
    <property type="project" value="UniProtKB-SubCell"/>
</dbReference>
<keyword evidence="5 9" id="KW-0812">Transmembrane</keyword>
<dbReference type="AlphaFoldDB" id="S2L348"/>
<sequence>MQVPIVRKAWQALCALLLAGIVLVPLVQVVMRDLFSAPLVGAEEFTRFLLVCLVFASYPLVVSHGENIRMGEFHDAMTGRFKRLLDGIIFLGAAFSSGFVAYATFTTIFDNLNNATPTLKIPFWVFLGSTAVGFFVACLQHLLRLRRRCRQEPLDHRPEVS</sequence>
<dbReference type="PANTHER" id="PTHR35011">
    <property type="entry name" value="2,3-DIKETO-L-GULONATE TRAP TRANSPORTER SMALL PERMEASE PROTEIN YIAM"/>
    <property type="match status" value="1"/>
</dbReference>
<accession>S2L348</accession>
<dbReference type="eggNOG" id="COG3090">
    <property type="taxonomic scope" value="Bacteria"/>
</dbReference>
<comment type="caution">
    <text evidence="11">The sequence shown here is derived from an EMBL/GenBank/DDBJ whole genome shotgun (WGS) entry which is preliminary data.</text>
</comment>
<dbReference type="Pfam" id="PF04290">
    <property type="entry name" value="DctQ"/>
    <property type="match status" value="1"/>
</dbReference>
<gene>
    <name evidence="11" type="ORF">L861_15785</name>
</gene>
<reference evidence="11 12" key="1">
    <citation type="journal article" date="2013" name="Genome Announc.">
        <title>Draft genome sequence of the moderately halophilic gammaproteobacterium Halomonas anticariensis FP35.</title>
        <authorList>
            <person name="Tahrioui A."/>
            <person name="Quesada E."/>
            <person name="Llamas I."/>
        </authorList>
    </citation>
    <scope>NUCLEOTIDE SEQUENCE [LARGE SCALE GENOMIC DNA]</scope>
    <source>
        <strain evidence="12">DSM 16096 / CECT 5854 / LMG 22089 / FP35</strain>
    </source>
</reference>
<keyword evidence="6 9" id="KW-1133">Transmembrane helix</keyword>
<keyword evidence="7 9" id="KW-0472">Membrane</keyword>
<comment type="caution">
    <text evidence="9">Lacks conserved residue(s) required for the propagation of feature annotation.</text>
</comment>
<proteinExistence type="inferred from homology"/>
<dbReference type="InterPro" id="IPR055348">
    <property type="entry name" value="DctQ"/>
</dbReference>
<protein>
    <recommendedName>
        <fullName evidence="9">TRAP transporter small permease protein</fullName>
    </recommendedName>
</protein>
<name>S2L348_LITA3</name>